<dbReference type="PANTHER" id="PTHR47356:SF2">
    <property type="entry name" value="FAD-BINDING DOMAIN-CONTAINING PROTEIN-RELATED"/>
    <property type="match status" value="1"/>
</dbReference>
<evidence type="ECO:0000259" key="7">
    <source>
        <dbReference type="Pfam" id="PF01494"/>
    </source>
</evidence>
<evidence type="ECO:0000256" key="5">
    <source>
        <dbReference type="SAM" id="MobiDB-lite"/>
    </source>
</evidence>
<evidence type="ECO:0000256" key="3">
    <source>
        <dbReference type="ARBA" id="ARBA00022827"/>
    </source>
</evidence>
<evidence type="ECO:0000256" key="4">
    <source>
        <dbReference type="ARBA" id="ARBA00023002"/>
    </source>
</evidence>
<organism evidence="8 9">
    <name type="scientific">Linnemannia gamsii</name>
    <dbReference type="NCBI Taxonomy" id="64522"/>
    <lineage>
        <taxon>Eukaryota</taxon>
        <taxon>Fungi</taxon>
        <taxon>Fungi incertae sedis</taxon>
        <taxon>Mucoromycota</taxon>
        <taxon>Mortierellomycotina</taxon>
        <taxon>Mortierellomycetes</taxon>
        <taxon>Mortierellales</taxon>
        <taxon>Mortierellaceae</taxon>
        <taxon>Linnemannia</taxon>
    </lineage>
</organism>
<feature type="transmembrane region" description="Helical" evidence="6">
    <location>
        <begin position="12"/>
        <end position="34"/>
    </location>
</feature>
<evidence type="ECO:0000313" key="9">
    <source>
        <dbReference type="Proteomes" id="UP000823405"/>
    </source>
</evidence>
<feature type="domain" description="FAD-binding" evidence="7">
    <location>
        <begin position="15"/>
        <end position="189"/>
    </location>
</feature>
<dbReference type="Proteomes" id="UP000823405">
    <property type="component" value="Unassembled WGS sequence"/>
</dbReference>
<dbReference type="InterPro" id="IPR050562">
    <property type="entry name" value="FAD_mOase_fung"/>
</dbReference>
<keyword evidence="3" id="KW-0274">FAD</keyword>
<keyword evidence="9" id="KW-1185">Reference proteome</keyword>
<protein>
    <recommendedName>
        <fullName evidence="7">FAD-binding domain-containing protein</fullName>
    </recommendedName>
</protein>
<evidence type="ECO:0000256" key="2">
    <source>
        <dbReference type="ARBA" id="ARBA00022630"/>
    </source>
</evidence>
<dbReference type="Gene3D" id="3.50.50.60">
    <property type="entry name" value="FAD/NAD(P)-binding domain"/>
    <property type="match status" value="1"/>
</dbReference>
<name>A0A9P6R267_9FUNG</name>
<comment type="caution">
    <text evidence="8">The sequence shown here is derived from an EMBL/GenBank/DDBJ whole genome shotgun (WGS) entry which is preliminary data.</text>
</comment>
<keyword evidence="6" id="KW-1133">Transmembrane helix</keyword>
<evidence type="ECO:0000256" key="6">
    <source>
        <dbReference type="SAM" id="Phobius"/>
    </source>
</evidence>
<dbReference type="PRINTS" id="PR00420">
    <property type="entry name" value="RNGMNOXGNASE"/>
</dbReference>
<keyword evidence="4" id="KW-0560">Oxidoreductase</keyword>
<keyword evidence="6" id="KW-0812">Transmembrane</keyword>
<keyword evidence="6" id="KW-0472">Membrane</keyword>
<feature type="domain" description="FAD-binding" evidence="7">
    <location>
        <begin position="313"/>
        <end position="391"/>
    </location>
</feature>
<comment type="similarity">
    <text evidence="1">Belongs to the paxM FAD-dependent monooxygenase family.</text>
</comment>
<dbReference type="Pfam" id="PF01494">
    <property type="entry name" value="FAD_binding_3"/>
    <property type="match status" value="2"/>
</dbReference>
<keyword evidence="2" id="KW-0285">Flavoprotein</keyword>
<dbReference type="GO" id="GO:0071949">
    <property type="term" value="F:FAD binding"/>
    <property type="evidence" value="ECO:0007669"/>
    <property type="project" value="InterPro"/>
</dbReference>
<accession>A0A9P6R267</accession>
<dbReference type="OrthoDB" id="655030at2759"/>
<reference evidence="8" key="1">
    <citation type="journal article" date="2020" name="Fungal Divers.">
        <title>Resolving the Mortierellaceae phylogeny through synthesis of multi-gene phylogenetics and phylogenomics.</title>
        <authorList>
            <person name="Vandepol N."/>
            <person name="Liber J."/>
            <person name="Desiro A."/>
            <person name="Na H."/>
            <person name="Kennedy M."/>
            <person name="Barry K."/>
            <person name="Grigoriev I.V."/>
            <person name="Miller A.N."/>
            <person name="O'Donnell K."/>
            <person name="Stajich J.E."/>
            <person name="Bonito G."/>
        </authorList>
    </citation>
    <scope>NUCLEOTIDE SEQUENCE</scope>
    <source>
        <strain evidence="8">NVP60</strain>
    </source>
</reference>
<proteinExistence type="inferred from homology"/>
<dbReference type="PANTHER" id="PTHR47356">
    <property type="entry name" value="FAD-DEPENDENT MONOOXYGENASE ASQG-RELATED"/>
    <property type="match status" value="1"/>
</dbReference>
<dbReference type="SUPFAM" id="SSF51905">
    <property type="entry name" value="FAD/NAD(P)-binding domain"/>
    <property type="match status" value="1"/>
</dbReference>
<sequence>MASLDDEDTKAAILDCHVCIVGAGIGGLMMGILLERADIKYTILEKHPFHNPLGSAICLEPSVQPLFRQLGLMDEIHRLSKPFGALVFREDNLNIIGTFSAQTPLDINDRYGGYNRIIARRDLCALLAAQIPKEKIKFGKRVLEVRQNAGEVIIRCSDNSVHHADILIGCDGAYSAVRQGLYADLSAKGELPKQDNAPMGYQYDCLVGVTDPMDPSKHPSLTGKFSEFQTILAKDANCSYWCIPLVGNRISWMVVKFHNKGKKYAEDQLFKHSGWGAEAAELMSYEFRELTTTYGCELGELMDNTAKGSMAKVMLEEKFYKTWYQGRVVLTGDAVHKVLPFGGQGANQCIHDVLALTNLLVQLKSNTVPDIEELFESYFKARSPIGRTVVNMSSRVGNLMNRKGMMNDIIRKVALRHMPRWLSQIINDRWSYDRPQLECIPFVKVPGEFQPRPQKRSAYVPASLLEREPSTTAATTTAE</sequence>
<dbReference type="AlphaFoldDB" id="A0A9P6R267"/>
<dbReference type="InterPro" id="IPR036188">
    <property type="entry name" value="FAD/NAD-bd_sf"/>
</dbReference>
<evidence type="ECO:0000313" key="8">
    <source>
        <dbReference type="EMBL" id="KAG0311149.1"/>
    </source>
</evidence>
<dbReference type="InterPro" id="IPR002938">
    <property type="entry name" value="FAD-bd"/>
</dbReference>
<dbReference type="GO" id="GO:0004497">
    <property type="term" value="F:monooxygenase activity"/>
    <property type="evidence" value="ECO:0007669"/>
    <property type="project" value="InterPro"/>
</dbReference>
<feature type="region of interest" description="Disordered" evidence="5">
    <location>
        <begin position="451"/>
        <end position="479"/>
    </location>
</feature>
<evidence type="ECO:0000256" key="1">
    <source>
        <dbReference type="ARBA" id="ARBA00007992"/>
    </source>
</evidence>
<dbReference type="EMBL" id="JAAAIN010000749">
    <property type="protein sequence ID" value="KAG0311149.1"/>
    <property type="molecule type" value="Genomic_DNA"/>
</dbReference>
<gene>
    <name evidence="8" type="ORF">BGZ97_012036</name>
</gene>